<reference evidence="1" key="2">
    <citation type="journal article" date="2021" name="PeerJ">
        <title>Extensive microbial diversity within the chicken gut microbiome revealed by metagenomics and culture.</title>
        <authorList>
            <person name="Gilroy R."/>
            <person name="Ravi A."/>
            <person name="Getino M."/>
            <person name="Pursley I."/>
            <person name="Horton D.L."/>
            <person name="Alikhan N.F."/>
            <person name="Baker D."/>
            <person name="Gharbi K."/>
            <person name="Hall N."/>
            <person name="Watson M."/>
            <person name="Adriaenssens E.M."/>
            <person name="Foster-Nyarko E."/>
            <person name="Jarju S."/>
            <person name="Secka A."/>
            <person name="Antonio M."/>
            <person name="Oren A."/>
            <person name="Chaudhuri R.R."/>
            <person name="La Ragione R."/>
            <person name="Hildebrand F."/>
            <person name="Pallen M.J."/>
        </authorList>
    </citation>
    <scope>NUCLEOTIDE SEQUENCE</scope>
    <source>
        <strain evidence="1">CHK195-11698</strain>
    </source>
</reference>
<dbReference type="EMBL" id="DVMJ01000050">
    <property type="protein sequence ID" value="HIU13515.1"/>
    <property type="molecule type" value="Genomic_DNA"/>
</dbReference>
<accession>A0A9D1HMZ2</accession>
<protein>
    <submittedName>
        <fullName evidence="1">Uncharacterized protein</fullName>
    </submittedName>
</protein>
<name>A0A9D1HMZ2_9FIRM</name>
<sequence>MTDRIIIDENAAMADIQRINQAIPILEQARSALTQVKQEGEQTIGKTGTAIVHKSGQLIQRIDQLIASLQHTRSEIQKTVNQNKALDAELARRIGANM</sequence>
<gene>
    <name evidence="1" type="ORF">IAD15_05540</name>
</gene>
<proteinExistence type="predicted"/>
<comment type="caution">
    <text evidence="1">The sequence shown here is derived from an EMBL/GenBank/DDBJ whole genome shotgun (WGS) entry which is preliminary data.</text>
</comment>
<organism evidence="1 2">
    <name type="scientific">Candidatus Fimiplasma intestinipullorum</name>
    <dbReference type="NCBI Taxonomy" id="2840825"/>
    <lineage>
        <taxon>Bacteria</taxon>
        <taxon>Bacillati</taxon>
        <taxon>Bacillota</taxon>
        <taxon>Clostridia</taxon>
        <taxon>Eubacteriales</taxon>
        <taxon>Candidatus Fimiplasma</taxon>
    </lineage>
</organism>
<dbReference type="AlphaFoldDB" id="A0A9D1HMZ2"/>
<reference evidence="1" key="1">
    <citation type="submission" date="2020-10" db="EMBL/GenBank/DDBJ databases">
        <authorList>
            <person name="Gilroy R."/>
        </authorList>
    </citation>
    <scope>NUCLEOTIDE SEQUENCE</scope>
    <source>
        <strain evidence="1">CHK195-11698</strain>
    </source>
</reference>
<evidence type="ECO:0000313" key="2">
    <source>
        <dbReference type="Proteomes" id="UP000824175"/>
    </source>
</evidence>
<dbReference type="Proteomes" id="UP000824175">
    <property type="component" value="Unassembled WGS sequence"/>
</dbReference>
<evidence type="ECO:0000313" key="1">
    <source>
        <dbReference type="EMBL" id="HIU13515.1"/>
    </source>
</evidence>